<dbReference type="PANTHER" id="PTHR43065">
    <property type="entry name" value="SENSOR HISTIDINE KINASE"/>
    <property type="match status" value="1"/>
</dbReference>
<dbReference type="EMBL" id="JACHXK010000019">
    <property type="protein sequence ID" value="MBB3113470.1"/>
    <property type="molecule type" value="Genomic_DNA"/>
</dbReference>
<dbReference type="InterPro" id="IPR043128">
    <property type="entry name" value="Rev_trsase/Diguanyl_cyclase"/>
</dbReference>
<dbReference type="InterPro" id="IPR000160">
    <property type="entry name" value="GGDEF_dom"/>
</dbReference>
<dbReference type="SUPFAM" id="SSF55874">
    <property type="entry name" value="ATPase domain of HSP90 chaperone/DNA topoisomerase II/histidine kinase"/>
    <property type="match status" value="1"/>
</dbReference>
<dbReference type="InterPro" id="IPR005467">
    <property type="entry name" value="His_kinase_dom"/>
</dbReference>
<keyword evidence="9" id="KW-0812">Transmembrane</keyword>
<dbReference type="InterPro" id="IPR036890">
    <property type="entry name" value="HATPase_C_sf"/>
</dbReference>
<dbReference type="Pfam" id="PF00990">
    <property type="entry name" value="GGDEF"/>
    <property type="match status" value="1"/>
</dbReference>
<dbReference type="Pfam" id="PF00512">
    <property type="entry name" value="HisKA"/>
    <property type="match status" value="1"/>
</dbReference>
<evidence type="ECO:0000256" key="8">
    <source>
        <dbReference type="ARBA" id="ARBA00023012"/>
    </source>
</evidence>
<dbReference type="SUPFAM" id="SSF47384">
    <property type="entry name" value="Homodimeric domain of signal transducing histidine kinase"/>
    <property type="match status" value="1"/>
</dbReference>
<reference evidence="12 13" key="1">
    <citation type="submission" date="2020-08" db="EMBL/GenBank/DDBJ databases">
        <title>Genomic Encyclopedia of Type Strains, Phase III (KMG-III): the genomes of soil and plant-associated and newly described type strains.</title>
        <authorList>
            <person name="Whitman W."/>
        </authorList>
    </citation>
    <scope>NUCLEOTIDE SEQUENCE [LARGE SCALE GENOMIC DNA]</scope>
    <source>
        <strain evidence="12 13">CECT 5862</strain>
    </source>
</reference>
<evidence type="ECO:0000259" key="11">
    <source>
        <dbReference type="PROSITE" id="PS50887"/>
    </source>
</evidence>
<dbReference type="PROSITE" id="PS50887">
    <property type="entry name" value="GGDEF"/>
    <property type="match status" value="1"/>
</dbReference>
<dbReference type="Pfam" id="PF02518">
    <property type="entry name" value="HATPase_c"/>
    <property type="match status" value="1"/>
</dbReference>
<evidence type="ECO:0000256" key="2">
    <source>
        <dbReference type="ARBA" id="ARBA00012438"/>
    </source>
</evidence>
<evidence type="ECO:0000256" key="4">
    <source>
        <dbReference type="ARBA" id="ARBA00022679"/>
    </source>
</evidence>
<keyword evidence="5" id="KW-0547">Nucleotide-binding</keyword>
<keyword evidence="3" id="KW-0597">Phosphoprotein</keyword>
<keyword evidence="13" id="KW-1185">Reference proteome</keyword>
<feature type="domain" description="Histidine kinase" evidence="10">
    <location>
        <begin position="317"/>
        <end position="522"/>
    </location>
</feature>
<dbReference type="InterPro" id="IPR036097">
    <property type="entry name" value="HisK_dim/P_sf"/>
</dbReference>
<dbReference type="Gene3D" id="3.30.565.10">
    <property type="entry name" value="Histidine kinase-like ATPase, C-terminal domain"/>
    <property type="match status" value="1"/>
</dbReference>
<evidence type="ECO:0000256" key="9">
    <source>
        <dbReference type="SAM" id="Phobius"/>
    </source>
</evidence>
<evidence type="ECO:0000256" key="6">
    <source>
        <dbReference type="ARBA" id="ARBA00022777"/>
    </source>
</evidence>
<dbReference type="PROSITE" id="PS50109">
    <property type="entry name" value="HIS_KIN"/>
    <property type="match status" value="1"/>
</dbReference>
<keyword evidence="8" id="KW-0902">Two-component regulatory system</keyword>
<dbReference type="InterPro" id="IPR003594">
    <property type="entry name" value="HATPase_dom"/>
</dbReference>
<evidence type="ECO:0000256" key="1">
    <source>
        <dbReference type="ARBA" id="ARBA00000085"/>
    </source>
</evidence>
<keyword evidence="4" id="KW-0808">Transferase</keyword>
<dbReference type="GO" id="GO:0005524">
    <property type="term" value="F:ATP binding"/>
    <property type="evidence" value="ECO:0007669"/>
    <property type="project" value="UniProtKB-KW"/>
</dbReference>
<dbReference type="SMART" id="SM00267">
    <property type="entry name" value="GGDEF"/>
    <property type="match status" value="1"/>
</dbReference>
<comment type="catalytic activity">
    <reaction evidence="1">
        <text>ATP + protein L-histidine = ADP + protein N-phospho-L-histidine.</text>
        <dbReference type="EC" id="2.7.13.3"/>
    </reaction>
</comment>
<evidence type="ECO:0000256" key="7">
    <source>
        <dbReference type="ARBA" id="ARBA00022840"/>
    </source>
</evidence>
<accession>A0A7W5FQH0</accession>
<dbReference type="InterPro" id="IPR029787">
    <property type="entry name" value="Nucleotide_cyclase"/>
</dbReference>
<proteinExistence type="predicted"/>
<evidence type="ECO:0000256" key="5">
    <source>
        <dbReference type="ARBA" id="ARBA00022741"/>
    </source>
</evidence>
<gene>
    <name evidence="12" type="ORF">FHS18_005582</name>
</gene>
<keyword evidence="7" id="KW-0067">ATP-binding</keyword>
<sequence>MKLINFVRRIIFPIIIVFVVISSIILDTTINPWLLAMFGLLFLASVIWDKRIPYALVIQALTLVCFHACSQLNWSAMLYYILVVLTVVQRPKHAVAIAVSLSLLYTATRLSYMPNTSYNLLVSIYDLISFQIIVILLRLVITSEQDKKKLRLRNEYLAAHDPLTGLLNYDGYLGALKRMSAQPDASFTLLLLDLQGFRSVELLRYENEILAKFAHSLQYHFPQASAISRYAGDRFALLFPRKPNTIKQIQQVLASNQLDFEVTYSIAEFPLEAAEAQAIITLAENRLFENKRLQWLKQEEEMFSSEKLKIVGELAAGMAHEIRNPLTTLRGFIDLSRSHAFNIERWIDIIMHEITRMSELTSEFLQFSKPHISNMRNERLADCIERVHYLTESLALSKGHLLTVEHEDADGTLVFMDRDKMVQVLLNLVRNAIEAMQEPGKVIIRSRIVGTQIAIDIQDTGCGISEDGLTKIFNPFYTTKETGTGLGLSICQKIVQDHSGDLTATSVIGAGSVFTITLPLASGTFTGES</sequence>
<protein>
    <recommendedName>
        <fullName evidence="2">histidine kinase</fullName>
        <ecNumber evidence="2">2.7.13.3</ecNumber>
    </recommendedName>
</protein>
<dbReference type="InterPro" id="IPR003661">
    <property type="entry name" value="HisK_dim/P_dom"/>
</dbReference>
<organism evidence="12 13">
    <name type="scientific">Paenibacillus phyllosphaerae</name>
    <dbReference type="NCBI Taxonomy" id="274593"/>
    <lineage>
        <taxon>Bacteria</taxon>
        <taxon>Bacillati</taxon>
        <taxon>Bacillota</taxon>
        <taxon>Bacilli</taxon>
        <taxon>Bacillales</taxon>
        <taxon>Paenibacillaceae</taxon>
        <taxon>Paenibacillus</taxon>
    </lineage>
</organism>
<dbReference type="CDD" id="cd00082">
    <property type="entry name" value="HisKA"/>
    <property type="match status" value="1"/>
</dbReference>
<dbReference type="Gene3D" id="3.30.70.270">
    <property type="match status" value="1"/>
</dbReference>
<dbReference type="SUPFAM" id="SSF55073">
    <property type="entry name" value="Nucleotide cyclase"/>
    <property type="match status" value="1"/>
</dbReference>
<keyword evidence="6 12" id="KW-0418">Kinase</keyword>
<dbReference type="Gene3D" id="1.10.287.130">
    <property type="match status" value="1"/>
</dbReference>
<feature type="transmembrane region" description="Helical" evidence="9">
    <location>
        <begin position="6"/>
        <end position="26"/>
    </location>
</feature>
<feature type="transmembrane region" description="Helical" evidence="9">
    <location>
        <begin position="118"/>
        <end position="141"/>
    </location>
</feature>
<evidence type="ECO:0000313" key="13">
    <source>
        <dbReference type="Proteomes" id="UP000570361"/>
    </source>
</evidence>
<evidence type="ECO:0000313" key="12">
    <source>
        <dbReference type="EMBL" id="MBB3113470.1"/>
    </source>
</evidence>
<dbReference type="SMART" id="SM00388">
    <property type="entry name" value="HisKA"/>
    <property type="match status" value="1"/>
</dbReference>
<keyword evidence="9" id="KW-1133">Transmembrane helix</keyword>
<dbReference type="PANTHER" id="PTHR43065:SF10">
    <property type="entry name" value="PEROXIDE STRESS-ACTIVATED HISTIDINE KINASE MAK3"/>
    <property type="match status" value="1"/>
</dbReference>
<dbReference type="Proteomes" id="UP000570361">
    <property type="component" value="Unassembled WGS sequence"/>
</dbReference>
<feature type="domain" description="GGDEF" evidence="11">
    <location>
        <begin position="185"/>
        <end position="305"/>
    </location>
</feature>
<evidence type="ECO:0000256" key="3">
    <source>
        <dbReference type="ARBA" id="ARBA00022553"/>
    </source>
</evidence>
<dbReference type="PRINTS" id="PR00344">
    <property type="entry name" value="BCTRLSENSOR"/>
</dbReference>
<comment type="caution">
    <text evidence="12">The sequence shown here is derived from an EMBL/GenBank/DDBJ whole genome shotgun (WGS) entry which is preliminary data.</text>
</comment>
<dbReference type="AlphaFoldDB" id="A0A7W5FQH0"/>
<dbReference type="InterPro" id="IPR004358">
    <property type="entry name" value="Sig_transdc_His_kin-like_C"/>
</dbReference>
<dbReference type="RefSeq" id="WP_183603548.1">
    <property type="nucleotide sequence ID" value="NZ_JACHXK010000019.1"/>
</dbReference>
<evidence type="ECO:0000259" key="10">
    <source>
        <dbReference type="PROSITE" id="PS50109"/>
    </source>
</evidence>
<keyword evidence="9" id="KW-0472">Membrane</keyword>
<dbReference type="EC" id="2.7.13.3" evidence="2"/>
<dbReference type="SMART" id="SM00387">
    <property type="entry name" value="HATPase_c"/>
    <property type="match status" value="1"/>
</dbReference>
<name>A0A7W5FQH0_9BACL</name>
<feature type="transmembrane region" description="Helical" evidence="9">
    <location>
        <begin position="94"/>
        <end position="112"/>
    </location>
</feature>
<feature type="transmembrane region" description="Helical" evidence="9">
    <location>
        <begin position="54"/>
        <end position="82"/>
    </location>
</feature>
<feature type="transmembrane region" description="Helical" evidence="9">
    <location>
        <begin position="33"/>
        <end position="48"/>
    </location>
</feature>
<dbReference type="GO" id="GO:0000155">
    <property type="term" value="F:phosphorelay sensor kinase activity"/>
    <property type="evidence" value="ECO:0007669"/>
    <property type="project" value="InterPro"/>
</dbReference>